<organism evidence="1 2">
    <name type="scientific">Wuchereria bancrofti</name>
    <dbReference type="NCBI Taxonomy" id="6293"/>
    <lineage>
        <taxon>Eukaryota</taxon>
        <taxon>Metazoa</taxon>
        <taxon>Ecdysozoa</taxon>
        <taxon>Nematoda</taxon>
        <taxon>Chromadorea</taxon>
        <taxon>Rhabditida</taxon>
        <taxon>Spirurina</taxon>
        <taxon>Spiruromorpha</taxon>
        <taxon>Filarioidea</taxon>
        <taxon>Onchocercidae</taxon>
        <taxon>Wuchereria</taxon>
    </lineage>
</organism>
<gene>
    <name evidence="1" type="ORF">WUBG_00152</name>
</gene>
<dbReference type="Proteomes" id="UP000004810">
    <property type="component" value="Unassembled WGS sequence"/>
</dbReference>
<evidence type="ECO:0000313" key="2">
    <source>
        <dbReference type="Proteomes" id="UP000004810"/>
    </source>
</evidence>
<dbReference type="AlphaFoldDB" id="J9BMX5"/>
<name>J9BMX5_WUCBA</name>
<comment type="caution">
    <text evidence="1">The sequence shown here is derived from an EMBL/GenBank/DDBJ whole genome shotgun (WGS) entry which is preliminary data.</text>
</comment>
<dbReference type="EMBL" id="ADBV01000020">
    <property type="protein sequence ID" value="EJW88940.1"/>
    <property type="molecule type" value="Genomic_DNA"/>
</dbReference>
<sequence>MREYECEKKRSGKSFLSNNLIYNEHLVRPRMQARWYRHGRSGWSHKHDDGKLRHLANKRIGKFYIKIFQSECCSSTCHLPSVATTRINNEDGIYFCKYMHKDGPKSE</sequence>
<evidence type="ECO:0000313" key="1">
    <source>
        <dbReference type="EMBL" id="EJW88940.1"/>
    </source>
</evidence>
<proteinExistence type="predicted"/>
<protein>
    <submittedName>
        <fullName evidence="1">Uncharacterized protein</fullName>
    </submittedName>
</protein>
<reference evidence="2" key="1">
    <citation type="submission" date="2012-08" db="EMBL/GenBank/DDBJ databases">
        <title>The Genome Sequence of Wuchereria bancrofti.</title>
        <authorList>
            <person name="Nutman T.B."/>
            <person name="Fink D.L."/>
            <person name="Russ C."/>
            <person name="Young S."/>
            <person name="Zeng Q."/>
            <person name="Koehrsen M."/>
            <person name="Alvarado L."/>
            <person name="Berlin A."/>
            <person name="Chapman S.B."/>
            <person name="Chen Z."/>
            <person name="Freedman E."/>
            <person name="Gellesch M."/>
            <person name="Goldberg J."/>
            <person name="Griggs A."/>
            <person name="Gujja S."/>
            <person name="Heilman E.R."/>
            <person name="Heiman D."/>
            <person name="Hepburn T."/>
            <person name="Howarth C."/>
            <person name="Jen D."/>
            <person name="Larson L."/>
            <person name="Lewis B."/>
            <person name="Mehta T."/>
            <person name="Park D."/>
            <person name="Pearson M."/>
            <person name="Roberts A."/>
            <person name="Saif S."/>
            <person name="Shea T."/>
            <person name="Shenoy N."/>
            <person name="Sisk P."/>
            <person name="Stolte C."/>
            <person name="Sykes S."/>
            <person name="Walk T."/>
            <person name="White J."/>
            <person name="Yandava C."/>
            <person name="Haas B."/>
            <person name="Henn M.R."/>
            <person name="Nusbaum C."/>
            <person name="Birren B."/>
        </authorList>
    </citation>
    <scope>NUCLEOTIDE SEQUENCE [LARGE SCALE GENOMIC DNA]</scope>
    <source>
        <strain evidence="2">NA</strain>
    </source>
</reference>
<accession>J9BMX5</accession>